<dbReference type="InterPro" id="IPR044831">
    <property type="entry name" value="Ccp1-like"/>
</dbReference>
<evidence type="ECO:0000256" key="1">
    <source>
        <dbReference type="ARBA" id="ARBA00001970"/>
    </source>
</evidence>
<organism evidence="11 12">
    <name type="scientific">Coccomyxa viridis</name>
    <dbReference type="NCBI Taxonomy" id="1274662"/>
    <lineage>
        <taxon>Eukaryota</taxon>
        <taxon>Viridiplantae</taxon>
        <taxon>Chlorophyta</taxon>
        <taxon>core chlorophytes</taxon>
        <taxon>Trebouxiophyceae</taxon>
        <taxon>Trebouxiophyceae incertae sedis</taxon>
        <taxon>Coccomyxaceae</taxon>
        <taxon>Coccomyxa</taxon>
    </lineage>
</organism>
<name>A0ABP1FPQ6_9CHLO</name>
<dbReference type="PROSITE" id="PS00436">
    <property type="entry name" value="PEROXIDASE_2"/>
    <property type="match status" value="1"/>
</dbReference>
<keyword evidence="6" id="KW-0479">Metal-binding</keyword>
<dbReference type="Pfam" id="PF00141">
    <property type="entry name" value="peroxidase"/>
    <property type="match status" value="1"/>
</dbReference>
<dbReference type="PANTHER" id="PTHR31356">
    <property type="entry name" value="THYLAKOID LUMENAL 29 KDA PROTEIN, CHLOROPLASTIC-RELATED"/>
    <property type="match status" value="1"/>
</dbReference>
<dbReference type="PANTHER" id="PTHR31356:SF66">
    <property type="entry name" value="CATALASE-PEROXIDASE"/>
    <property type="match status" value="1"/>
</dbReference>
<dbReference type="EC" id="1.11.1.11" evidence="3"/>
<keyword evidence="7" id="KW-0560">Oxidoreductase</keyword>
<keyword evidence="8" id="KW-0408">Iron</keyword>
<evidence type="ECO:0000313" key="11">
    <source>
        <dbReference type="EMBL" id="CAL5220123.1"/>
    </source>
</evidence>
<feature type="compositionally biased region" description="Basic and acidic residues" evidence="9">
    <location>
        <begin position="199"/>
        <end position="217"/>
    </location>
</feature>
<dbReference type="EMBL" id="CAXHTA020000003">
    <property type="protein sequence ID" value="CAL5220123.1"/>
    <property type="molecule type" value="Genomic_DNA"/>
</dbReference>
<evidence type="ECO:0000256" key="5">
    <source>
        <dbReference type="ARBA" id="ARBA00022617"/>
    </source>
</evidence>
<evidence type="ECO:0000256" key="4">
    <source>
        <dbReference type="ARBA" id="ARBA00022559"/>
    </source>
</evidence>
<dbReference type="PROSITE" id="PS50873">
    <property type="entry name" value="PEROXIDASE_4"/>
    <property type="match status" value="1"/>
</dbReference>
<evidence type="ECO:0000256" key="3">
    <source>
        <dbReference type="ARBA" id="ARBA00012940"/>
    </source>
</evidence>
<dbReference type="PROSITE" id="PS00435">
    <property type="entry name" value="PEROXIDASE_1"/>
    <property type="match status" value="1"/>
</dbReference>
<sequence length="355" mass="38943">MFSAVRLLSRRAAQSQARLLAQAPATLRAFAAEASAAGAPKSGGGSSTPYVVGGLGLAGGAYAYFNGYMDGLFGKSSSEVKVAEKPDYEKVRKAIAELIDSEKAEDYDDGSFGPILVRLAWHSSGSYDKASGTGGSNGATMRFPAEKGIDANKGLNIAQDLLEPIKKQFPWISYSDLWTLAGAVAIEELGGPHIKWRPGRKDVDDETKCPPDGRLPDAAKGPPHLRDIFYRMGFNDQEIVALSGAHALGRCHRDRSGFEGPWNHSPTTFSTEYFRLLLEEKWIPRKWDGPKQYTDASTKELMMLPTDMALIWDKKFKPYVELYAKDQDRFFEDFSAAFSRLLELGVPFPESAPAT</sequence>
<dbReference type="Gene3D" id="1.10.420.10">
    <property type="entry name" value="Peroxidase, domain 2"/>
    <property type="match status" value="1"/>
</dbReference>
<evidence type="ECO:0000313" key="12">
    <source>
        <dbReference type="Proteomes" id="UP001497392"/>
    </source>
</evidence>
<dbReference type="SUPFAM" id="SSF48113">
    <property type="entry name" value="Heme-dependent peroxidases"/>
    <property type="match status" value="1"/>
</dbReference>
<evidence type="ECO:0000256" key="7">
    <source>
        <dbReference type="ARBA" id="ARBA00023002"/>
    </source>
</evidence>
<keyword evidence="5" id="KW-0349">Heme</keyword>
<comment type="caution">
    <text evidence="11">The sequence shown here is derived from an EMBL/GenBank/DDBJ whole genome shotgun (WGS) entry which is preliminary data.</text>
</comment>
<reference evidence="11 12" key="1">
    <citation type="submission" date="2024-06" db="EMBL/GenBank/DDBJ databases">
        <authorList>
            <person name="Kraege A."/>
            <person name="Thomma B."/>
        </authorList>
    </citation>
    <scope>NUCLEOTIDE SEQUENCE [LARGE SCALE GENOMIC DNA]</scope>
</reference>
<evidence type="ECO:0000256" key="9">
    <source>
        <dbReference type="SAM" id="MobiDB-lite"/>
    </source>
</evidence>
<evidence type="ECO:0000259" key="10">
    <source>
        <dbReference type="PROSITE" id="PS50873"/>
    </source>
</evidence>
<dbReference type="PRINTS" id="PR00459">
    <property type="entry name" value="ASPEROXIDASE"/>
</dbReference>
<comment type="similarity">
    <text evidence="2">Belongs to the peroxidase family. Ascorbate peroxidase subfamily.</text>
</comment>
<dbReference type="InterPro" id="IPR019794">
    <property type="entry name" value="Peroxidases_AS"/>
</dbReference>
<keyword evidence="4" id="KW-0575">Peroxidase</keyword>
<gene>
    <name evidence="11" type="primary">g2078</name>
    <name evidence="11" type="ORF">VP750_LOCUS1782</name>
</gene>
<dbReference type="InterPro" id="IPR002016">
    <property type="entry name" value="Haem_peroxidase"/>
</dbReference>
<feature type="domain" description="Plant heme peroxidase family profile" evidence="10">
    <location>
        <begin position="172"/>
        <end position="355"/>
    </location>
</feature>
<proteinExistence type="inferred from homology"/>
<dbReference type="Gene3D" id="1.10.520.10">
    <property type="match status" value="1"/>
</dbReference>
<dbReference type="InterPro" id="IPR019793">
    <property type="entry name" value="Peroxidases_heam-ligand_BS"/>
</dbReference>
<feature type="region of interest" description="Disordered" evidence="9">
    <location>
        <begin position="198"/>
        <end position="218"/>
    </location>
</feature>
<dbReference type="InterPro" id="IPR002207">
    <property type="entry name" value="Peroxidase_I"/>
</dbReference>
<dbReference type="CDD" id="cd00691">
    <property type="entry name" value="ascorbate_peroxidase"/>
    <property type="match status" value="1"/>
</dbReference>
<protein>
    <recommendedName>
        <fullName evidence="3">L-ascorbate peroxidase</fullName>
        <ecNumber evidence="3">1.11.1.11</ecNumber>
    </recommendedName>
</protein>
<comment type="cofactor">
    <cofactor evidence="1">
        <name>heme b</name>
        <dbReference type="ChEBI" id="CHEBI:60344"/>
    </cofactor>
</comment>
<evidence type="ECO:0000256" key="2">
    <source>
        <dbReference type="ARBA" id="ARBA00006873"/>
    </source>
</evidence>
<dbReference type="Proteomes" id="UP001497392">
    <property type="component" value="Unassembled WGS sequence"/>
</dbReference>
<dbReference type="InterPro" id="IPR010255">
    <property type="entry name" value="Haem_peroxidase_sf"/>
</dbReference>
<evidence type="ECO:0000256" key="8">
    <source>
        <dbReference type="ARBA" id="ARBA00023004"/>
    </source>
</evidence>
<keyword evidence="12" id="KW-1185">Reference proteome</keyword>
<evidence type="ECO:0000256" key="6">
    <source>
        <dbReference type="ARBA" id="ARBA00022723"/>
    </source>
</evidence>
<accession>A0ABP1FPQ6</accession>
<dbReference type="PRINTS" id="PR00458">
    <property type="entry name" value="PEROXIDASE"/>
</dbReference>